<name>A0A0U2VC80_9MAXI</name>
<dbReference type="Pfam" id="PF00274">
    <property type="entry name" value="Glycolytic"/>
    <property type="match status" value="1"/>
</dbReference>
<accession>A0A0U2VC80</accession>
<reference evidence="9" key="1">
    <citation type="journal article" date="2015" name="Sci. Rep.">
        <title>Spliced leader RNA trans-splicing discovered in copepods.</title>
        <authorList>
            <person name="Yang F."/>
            <person name="Xu D."/>
            <person name="Zhuang Y."/>
            <person name="Yi X."/>
            <person name="Huang Y."/>
            <person name="Chen H."/>
            <person name="Lin S."/>
            <person name="Campbell D.A."/>
            <person name="Sturm N.R."/>
            <person name="Liu G."/>
            <person name="Zhang H."/>
        </authorList>
    </citation>
    <scope>NUCLEOTIDE SEQUENCE</scope>
</reference>
<organism evidence="9">
    <name type="scientific">Pseudodiaptomus poplesia</name>
    <dbReference type="NCBI Taxonomy" id="213370"/>
    <lineage>
        <taxon>Eukaryota</taxon>
        <taxon>Metazoa</taxon>
        <taxon>Ecdysozoa</taxon>
        <taxon>Arthropoda</taxon>
        <taxon>Crustacea</taxon>
        <taxon>Multicrustacea</taxon>
        <taxon>Hexanauplia</taxon>
        <taxon>Copepoda</taxon>
        <taxon>Calanoida</taxon>
        <taxon>Pseudodiaptomidae</taxon>
        <taxon>Pseudodiaptomus</taxon>
    </lineage>
</organism>
<dbReference type="EC" id="4.1.2.13" evidence="3 7"/>
<dbReference type="Gene3D" id="3.20.20.70">
    <property type="entry name" value="Aldolase class I"/>
    <property type="match status" value="1"/>
</dbReference>
<evidence type="ECO:0000256" key="3">
    <source>
        <dbReference type="ARBA" id="ARBA00013068"/>
    </source>
</evidence>
<dbReference type="EMBL" id="KT754728">
    <property type="protein sequence ID" value="ALS04562.1"/>
    <property type="molecule type" value="mRNA"/>
</dbReference>
<evidence type="ECO:0000313" key="9">
    <source>
        <dbReference type="EMBL" id="ALS04562.1"/>
    </source>
</evidence>
<evidence type="ECO:0000256" key="7">
    <source>
        <dbReference type="RuleBase" id="RU003994"/>
    </source>
</evidence>
<dbReference type="AlphaFoldDB" id="A0A0U2VC80"/>
<dbReference type="GO" id="GO:0004332">
    <property type="term" value="F:fructose-bisphosphate aldolase activity"/>
    <property type="evidence" value="ECO:0007669"/>
    <property type="project" value="UniProtKB-EC"/>
</dbReference>
<comment type="catalytic activity">
    <reaction evidence="7">
        <text>beta-D-fructose 1,6-bisphosphate = D-glyceraldehyde 3-phosphate + dihydroxyacetone phosphate</text>
        <dbReference type="Rhea" id="RHEA:14729"/>
        <dbReference type="ChEBI" id="CHEBI:32966"/>
        <dbReference type="ChEBI" id="CHEBI:57642"/>
        <dbReference type="ChEBI" id="CHEBI:59776"/>
        <dbReference type="EC" id="4.1.2.13"/>
    </reaction>
</comment>
<evidence type="ECO:0000256" key="1">
    <source>
        <dbReference type="ARBA" id="ARBA00004714"/>
    </source>
</evidence>
<evidence type="ECO:0000256" key="4">
    <source>
        <dbReference type="ARBA" id="ARBA00023152"/>
    </source>
</evidence>
<dbReference type="InterPro" id="IPR000741">
    <property type="entry name" value="FBA_I"/>
</dbReference>
<sequence length="351" mass="38927">MSSTKYEDLPDELQVELRNIASSICRKGCGILAADETPLAMADRFNHLNIENSPENRRKYRQMLFSCTRDELAPLSAVILQDETVHQTTDDGRPFAQVVSDLGIVPGITLDKGWIKMTGSSKEVYTQGLDGLDQRCVEYKKLGCQFAKWRMVVSIGDDIPTTEAIKEGARSMAMYAMITQRNGLVPIIEPDIGRGGSHTAERCLKVTQVVLAEVYKALADYHIYLEGTLLKPNMVTNGNKCPVHADPERVAELTLIALSRHVPPAVPGVFFLSWGQTEKMATDNLRAINNTDGIPKPWMTSFCYGRALQDSCRSAWLGKDENMTEAKLQFIQRVAENGLAAIGQKTTQTDK</sequence>
<proteinExistence type="evidence at transcript level"/>
<protein>
    <recommendedName>
        <fullName evidence="3 7">Fructose-bisphosphate aldolase</fullName>
        <ecNumber evidence="3 7">4.1.2.13</ecNumber>
    </recommendedName>
</protein>
<dbReference type="NCBIfam" id="NF033379">
    <property type="entry name" value="FrucBisAld_I"/>
    <property type="match status" value="1"/>
</dbReference>
<evidence type="ECO:0000256" key="8">
    <source>
        <dbReference type="RuleBase" id="RU004257"/>
    </source>
</evidence>
<keyword evidence="5 7" id="KW-0456">Lyase</keyword>
<evidence type="ECO:0000256" key="6">
    <source>
        <dbReference type="ARBA" id="ARBA00023270"/>
    </source>
</evidence>
<dbReference type="PANTHER" id="PTHR11627">
    <property type="entry name" value="FRUCTOSE-BISPHOSPHATE ALDOLASE"/>
    <property type="match status" value="1"/>
</dbReference>
<dbReference type="UniPathway" id="UPA00109">
    <property type="reaction ID" value="UER00183"/>
</dbReference>
<evidence type="ECO:0000256" key="5">
    <source>
        <dbReference type="ARBA" id="ARBA00023239"/>
    </source>
</evidence>
<dbReference type="InterPro" id="IPR013785">
    <property type="entry name" value="Aldolase_TIM"/>
</dbReference>
<evidence type="ECO:0000256" key="2">
    <source>
        <dbReference type="ARBA" id="ARBA00010387"/>
    </source>
</evidence>
<comment type="similarity">
    <text evidence="2 7">Belongs to the class I fructose-bisphosphate aldolase family.</text>
</comment>
<keyword evidence="4 7" id="KW-0324">Glycolysis</keyword>
<dbReference type="SUPFAM" id="SSF51569">
    <property type="entry name" value="Aldolase"/>
    <property type="match status" value="1"/>
</dbReference>
<dbReference type="GO" id="GO:0006096">
    <property type="term" value="P:glycolytic process"/>
    <property type="evidence" value="ECO:0007669"/>
    <property type="project" value="UniProtKB-UniPathway"/>
</dbReference>
<keyword evidence="6" id="KW-0704">Schiff base</keyword>
<dbReference type="InterPro" id="IPR029768">
    <property type="entry name" value="Aldolase_I_AS"/>
</dbReference>
<comment type="pathway">
    <text evidence="1 8">Carbohydrate degradation; glycolysis; D-glyceraldehyde 3-phosphate and glycerone phosphate from D-glucose: step 4/4.</text>
</comment>
<dbReference type="PROSITE" id="PS00158">
    <property type="entry name" value="ALDOLASE_CLASS_I"/>
    <property type="match status" value="1"/>
</dbReference>